<dbReference type="CDD" id="cd17319">
    <property type="entry name" value="MFS_ExuT_GudP_like"/>
    <property type="match status" value="1"/>
</dbReference>
<dbReference type="Gene3D" id="1.20.1250.20">
    <property type="entry name" value="MFS general substrate transporter like domains"/>
    <property type="match status" value="2"/>
</dbReference>
<feature type="transmembrane region" description="Helical" evidence="6">
    <location>
        <begin position="167"/>
        <end position="187"/>
    </location>
</feature>
<dbReference type="EMBL" id="VYKK01000015">
    <property type="protein sequence ID" value="KAA9004199.1"/>
    <property type="molecule type" value="Genomic_DNA"/>
</dbReference>
<dbReference type="OrthoDB" id="9773404at2"/>
<protein>
    <submittedName>
        <fullName evidence="8">MFS transporter</fullName>
    </submittedName>
</protein>
<evidence type="ECO:0000256" key="5">
    <source>
        <dbReference type="ARBA" id="ARBA00023136"/>
    </source>
</evidence>
<name>A0A5J5G947_9BACL</name>
<feature type="transmembrane region" description="Helical" evidence="6">
    <location>
        <begin position="51"/>
        <end position="71"/>
    </location>
</feature>
<gene>
    <name evidence="8" type="ORF">F4V43_12450</name>
</gene>
<dbReference type="GO" id="GO:0005886">
    <property type="term" value="C:plasma membrane"/>
    <property type="evidence" value="ECO:0007669"/>
    <property type="project" value="UniProtKB-SubCell"/>
</dbReference>
<evidence type="ECO:0000256" key="6">
    <source>
        <dbReference type="SAM" id="Phobius"/>
    </source>
</evidence>
<feature type="transmembrane region" description="Helical" evidence="6">
    <location>
        <begin position="291"/>
        <end position="309"/>
    </location>
</feature>
<dbReference type="AlphaFoldDB" id="A0A5J5G947"/>
<feature type="transmembrane region" description="Helical" evidence="6">
    <location>
        <begin position="221"/>
        <end position="239"/>
    </location>
</feature>
<evidence type="ECO:0000313" key="8">
    <source>
        <dbReference type="EMBL" id="KAA9004199.1"/>
    </source>
</evidence>
<comment type="subcellular location">
    <subcellularLocation>
        <location evidence="1">Cell membrane</location>
        <topology evidence="1">Multi-pass membrane protein</topology>
    </subcellularLocation>
</comment>
<feature type="transmembrane region" description="Helical" evidence="6">
    <location>
        <begin position="349"/>
        <end position="375"/>
    </location>
</feature>
<dbReference type="Proteomes" id="UP000367750">
    <property type="component" value="Unassembled WGS sequence"/>
</dbReference>
<feature type="transmembrane region" description="Helical" evidence="6">
    <location>
        <begin position="381"/>
        <end position="400"/>
    </location>
</feature>
<dbReference type="RefSeq" id="WP_150458551.1">
    <property type="nucleotide sequence ID" value="NZ_VYKK01000015.1"/>
</dbReference>
<keyword evidence="5 6" id="KW-0472">Membrane</keyword>
<sequence length="416" mass="44909">MSRAAALTNSKMIIFMLFLGNLFSSFDRFVINYGIVQISDEFQLNASASGFILSIFFLGYAIMQVPGGWLSDRFGEKIVLFSSIVGFSLFTALTGLAWSVTALLIIRLLFGVAEGSFFPAGSKLISTSIEENKRSRAMSIFLSALTVAGVAAPILTTVFLVQLGWRTMFIIIGGCGLCIAVLYWIVLKPNIKNQSTRSKTGVATPEQLTKGSFKRLLKTPLIWRLVIASFGYGFISWGTSSWIPTYLVKERGISLSSLGLLQMIPALTGVIFFLIAGVIMDKMKSGTEKWLGAFSGIALAVTVYLMFHAETITGVIVFQCLIPVFSAFLSVIIYSLPIKRLPEETSGSAVGLVNIGAQVAGFAAPLGIGLIIDSFNGSYDGVVWLLCAFGLLIFLSFLTLQSGRKPLAILNIPEGG</sequence>
<proteinExistence type="predicted"/>
<feature type="domain" description="Major facilitator superfamily (MFS) profile" evidence="7">
    <location>
        <begin position="13"/>
        <end position="405"/>
    </location>
</feature>
<dbReference type="PROSITE" id="PS50850">
    <property type="entry name" value="MFS"/>
    <property type="match status" value="1"/>
</dbReference>
<dbReference type="InterPro" id="IPR050382">
    <property type="entry name" value="MFS_Na/Anion_cotransporter"/>
</dbReference>
<dbReference type="PANTHER" id="PTHR11662">
    <property type="entry name" value="SOLUTE CARRIER FAMILY 17"/>
    <property type="match status" value="1"/>
</dbReference>
<reference evidence="8 9" key="1">
    <citation type="submission" date="2019-09" db="EMBL/GenBank/DDBJ databases">
        <title>Bacillus ochoae sp. nov., Paenibacillus whitsoniae sp. nov., Paenibacillus spiritus sp. nov. Isolated from the Mars Exploration Rover during spacecraft assembly.</title>
        <authorList>
            <person name="Seuylemezian A."/>
            <person name="Vaishampayan P."/>
        </authorList>
    </citation>
    <scope>NUCLEOTIDE SEQUENCE [LARGE SCALE GENOMIC DNA]</scope>
    <source>
        <strain evidence="8 9">MER_111</strain>
    </source>
</reference>
<keyword evidence="2" id="KW-0813">Transport</keyword>
<dbReference type="InterPro" id="IPR020846">
    <property type="entry name" value="MFS_dom"/>
</dbReference>
<keyword evidence="3 6" id="KW-0812">Transmembrane</keyword>
<dbReference type="InterPro" id="IPR036259">
    <property type="entry name" value="MFS_trans_sf"/>
</dbReference>
<feature type="transmembrane region" description="Helical" evidence="6">
    <location>
        <begin position="315"/>
        <end position="337"/>
    </location>
</feature>
<dbReference type="GO" id="GO:0022857">
    <property type="term" value="F:transmembrane transporter activity"/>
    <property type="evidence" value="ECO:0007669"/>
    <property type="project" value="InterPro"/>
</dbReference>
<evidence type="ECO:0000256" key="3">
    <source>
        <dbReference type="ARBA" id="ARBA00022692"/>
    </source>
</evidence>
<evidence type="ECO:0000313" key="9">
    <source>
        <dbReference type="Proteomes" id="UP000367750"/>
    </source>
</evidence>
<organism evidence="8 9">
    <name type="scientific">Paenibacillus spiritus</name>
    <dbReference type="NCBI Taxonomy" id="2496557"/>
    <lineage>
        <taxon>Bacteria</taxon>
        <taxon>Bacillati</taxon>
        <taxon>Bacillota</taxon>
        <taxon>Bacilli</taxon>
        <taxon>Bacillales</taxon>
        <taxon>Paenibacillaceae</taxon>
        <taxon>Paenibacillus</taxon>
    </lineage>
</organism>
<dbReference type="SUPFAM" id="SSF103473">
    <property type="entry name" value="MFS general substrate transporter"/>
    <property type="match status" value="1"/>
</dbReference>
<evidence type="ECO:0000256" key="2">
    <source>
        <dbReference type="ARBA" id="ARBA00022448"/>
    </source>
</evidence>
<feature type="transmembrane region" description="Helical" evidence="6">
    <location>
        <begin position="78"/>
        <end position="98"/>
    </location>
</feature>
<comment type="caution">
    <text evidence="8">The sequence shown here is derived from an EMBL/GenBank/DDBJ whole genome shotgun (WGS) entry which is preliminary data.</text>
</comment>
<feature type="transmembrane region" description="Helical" evidence="6">
    <location>
        <begin position="259"/>
        <end position="279"/>
    </location>
</feature>
<evidence type="ECO:0000256" key="1">
    <source>
        <dbReference type="ARBA" id="ARBA00004651"/>
    </source>
</evidence>
<feature type="transmembrane region" description="Helical" evidence="6">
    <location>
        <begin position="12"/>
        <end position="31"/>
    </location>
</feature>
<feature type="transmembrane region" description="Helical" evidence="6">
    <location>
        <begin position="137"/>
        <end position="161"/>
    </location>
</feature>
<dbReference type="PANTHER" id="PTHR11662:SF399">
    <property type="entry name" value="FI19708P1-RELATED"/>
    <property type="match status" value="1"/>
</dbReference>
<dbReference type="Pfam" id="PF07690">
    <property type="entry name" value="MFS_1"/>
    <property type="match status" value="1"/>
</dbReference>
<evidence type="ECO:0000259" key="7">
    <source>
        <dbReference type="PROSITE" id="PS50850"/>
    </source>
</evidence>
<evidence type="ECO:0000256" key="4">
    <source>
        <dbReference type="ARBA" id="ARBA00022989"/>
    </source>
</evidence>
<accession>A0A5J5G947</accession>
<keyword evidence="4 6" id="KW-1133">Transmembrane helix</keyword>
<feature type="transmembrane region" description="Helical" evidence="6">
    <location>
        <begin position="104"/>
        <end position="125"/>
    </location>
</feature>
<dbReference type="InterPro" id="IPR011701">
    <property type="entry name" value="MFS"/>
</dbReference>
<keyword evidence="9" id="KW-1185">Reference proteome</keyword>